<reference evidence="1 2" key="1">
    <citation type="submission" date="2024-03" db="EMBL/GenBank/DDBJ databases">
        <title>Pseudomonas juntendi.</title>
        <authorList>
            <person name="Liu Y."/>
        </authorList>
    </citation>
    <scope>NUCLEOTIDE SEQUENCE [LARGE SCALE GENOMIC DNA]</scope>
    <source>
        <strain evidence="1 2">L4046hy</strain>
    </source>
</reference>
<protein>
    <submittedName>
        <fullName evidence="1">Uncharacterized protein</fullName>
    </submittedName>
</protein>
<dbReference type="EMBL" id="CP146691">
    <property type="protein sequence ID" value="WWY21842.1"/>
    <property type="molecule type" value="Genomic_DNA"/>
</dbReference>
<dbReference type="RefSeq" id="WP_338724986.1">
    <property type="nucleotide sequence ID" value="NZ_CP146690.1"/>
</dbReference>
<dbReference type="Proteomes" id="UP001375228">
    <property type="component" value="Chromosome"/>
</dbReference>
<name>A0ABZ2JJ72_9PSED</name>
<organism evidence="1 2">
    <name type="scientific">Pseudomonas juntendi</name>
    <dbReference type="NCBI Taxonomy" id="2666183"/>
    <lineage>
        <taxon>Bacteria</taxon>
        <taxon>Pseudomonadati</taxon>
        <taxon>Pseudomonadota</taxon>
        <taxon>Gammaproteobacteria</taxon>
        <taxon>Pseudomonadales</taxon>
        <taxon>Pseudomonadaceae</taxon>
        <taxon>Pseudomonas</taxon>
    </lineage>
</organism>
<sequence length="163" mass="18435">MTINAALDYLENTVKPTVQEFLNDKSNVRRARLAAIVTYHVWDYLGVVGNRQFKEKTKPEHLLPDKHNQLMIQTVRAAADASKHFNLEFKHVATHADQVVAEESPGLFGAPFGEGIFAEANEVHLVLDTAEQIEYGCHSVNLAVAVIFMVKYWECRLQELQSQ</sequence>
<evidence type="ECO:0000313" key="2">
    <source>
        <dbReference type="Proteomes" id="UP001375228"/>
    </source>
</evidence>
<gene>
    <name evidence="1" type="ORF">V9385_04385</name>
</gene>
<accession>A0ABZ2JJ72</accession>
<evidence type="ECO:0000313" key="1">
    <source>
        <dbReference type="EMBL" id="WWY21842.1"/>
    </source>
</evidence>
<keyword evidence="2" id="KW-1185">Reference proteome</keyword>
<proteinExistence type="predicted"/>